<evidence type="ECO:0000313" key="3">
    <source>
        <dbReference type="Proteomes" id="UP000003195"/>
    </source>
</evidence>
<keyword evidence="2" id="KW-0418">Kinase</keyword>
<dbReference type="Gene3D" id="3.40.50.300">
    <property type="entry name" value="P-loop containing nucleotide triphosphate hydrolases"/>
    <property type="match status" value="1"/>
</dbReference>
<name>E2ZBP1_9FIRM</name>
<gene>
    <name evidence="2" type="ORF">HMPREF9429_00873</name>
</gene>
<dbReference type="GO" id="GO:0005524">
    <property type="term" value="F:ATP binding"/>
    <property type="evidence" value="ECO:0007669"/>
    <property type="project" value="InterPro"/>
</dbReference>
<dbReference type="AlphaFoldDB" id="E2ZBP1"/>
<dbReference type="HOGENOM" id="CLU_023775_1_0_9"/>
<dbReference type="GO" id="GO:0016301">
    <property type="term" value="F:kinase activity"/>
    <property type="evidence" value="ECO:0007669"/>
    <property type="project" value="UniProtKB-KW"/>
</dbReference>
<keyword evidence="2" id="KW-0808">Transferase</keyword>
<dbReference type="SUPFAM" id="SSF55186">
    <property type="entry name" value="ThrRS/AlaRS common domain"/>
    <property type="match status" value="1"/>
</dbReference>
<keyword evidence="3" id="KW-1185">Reference proteome</keyword>
<dbReference type="CDD" id="cd02028">
    <property type="entry name" value="UMPK_like"/>
    <property type="match status" value="1"/>
</dbReference>
<feature type="domain" description="Phosphoribulokinase/uridine kinase" evidence="1">
    <location>
        <begin position="239"/>
        <end position="433"/>
    </location>
</feature>
<dbReference type="eggNOG" id="COG0572">
    <property type="taxonomic scope" value="Bacteria"/>
</dbReference>
<reference evidence="2 3" key="1">
    <citation type="submission" date="2010-08" db="EMBL/GenBank/DDBJ databases">
        <authorList>
            <person name="Weinstock G."/>
            <person name="Sodergren E."/>
            <person name="Clifton S."/>
            <person name="Fulton L."/>
            <person name="Fulton B."/>
            <person name="Courtney L."/>
            <person name="Fronick C."/>
            <person name="Harrison M."/>
            <person name="Strong C."/>
            <person name="Farmer C."/>
            <person name="Delahaunty K."/>
            <person name="Markovic C."/>
            <person name="Hall O."/>
            <person name="Minx P."/>
            <person name="Tomlinson C."/>
            <person name="Mitreva M."/>
            <person name="Hou S."/>
            <person name="Chen J."/>
            <person name="Wollam A."/>
            <person name="Pepin K.H."/>
            <person name="Johnson M."/>
            <person name="Bhonagiri V."/>
            <person name="Zhang X."/>
            <person name="Suruliraj S."/>
            <person name="Warren W."/>
            <person name="Chinwalla A."/>
            <person name="Mardis E.R."/>
            <person name="Wilson R.K."/>
        </authorList>
    </citation>
    <scope>NUCLEOTIDE SEQUENCE [LARGE SCALE GENOMIC DNA]</scope>
    <source>
        <strain evidence="2 3">F0359</strain>
    </source>
</reference>
<evidence type="ECO:0000259" key="1">
    <source>
        <dbReference type="Pfam" id="PF00485"/>
    </source>
</evidence>
<dbReference type="eggNOG" id="COG0441">
    <property type="taxonomic scope" value="Bacteria"/>
</dbReference>
<accession>E2ZBP1</accession>
<dbReference type="STRING" id="706434.HMPREF9429_00873"/>
<sequence>MVRSEENEIVGLYCGSRFISLREATGKEPDALPVYAATPTGNKILVRSCLMLLAAATDEVCKGGEVDVFYPLSKGLYGIIHGTPEMTEELIERIQKKMNEFVERKEPMLVVQVRDSGTLYKCGSISKFFDGPLVPHAGYIRAVKVRARGKGFVLEIPQIYCPTELAPVEDVPGMVSLFTDVRKFYRKLDCRFVSDLNRHIRDGSVQTLIDKCEANVSVRFESLANSIRNRLPIVRTVLIAGPTSSGKTTFGKRLAACLYEKDVNLLSLSLDDYFVNREDTPKNEDGSYDFESLQAVDVDLFNSQAERLLQGESVCLPHFDFITGKRYYDTKKTTLSRDGILIVEGLHALNDKLVRYVSRERQYKVSVGVWTQLPVDELNRISTSDTRIIRRLIRDNRTRGRNPEVTLEAWDGVRRGEDINIYPYRQDADALFDTSLLYEWAVMKPQAEALLATVGRDSSYYLEARRLCEVLTHFLPLSVEVVPKKSILREFIGEEGTACESI</sequence>
<organism evidence="2 3">
    <name type="scientific">Megasphaera micronuciformis F0359</name>
    <dbReference type="NCBI Taxonomy" id="706434"/>
    <lineage>
        <taxon>Bacteria</taxon>
        <taxon>Bacillati</taxon>
        <taxon>Bacillota</taxon>
        <taxon>Negativicutes</taxon>
        <taxon>Veillonellales</taxon>
        <taxon>Veillonellaceae</taxon>
        <taxon>Megasphaera</taxon>
    </lineage>
</organism>
<dbReference type="SUPFAM" id="SSF52540">
    <property type="entry name" value="P-loop containing nucleoside triphosphate hydrolases"/>
    <property type="match status" value="1"/>
</dbReference>
<dbReference type="PANTHER" id="PTHR10285">
    <property type="entry name" value="URIDINE KINASE"/>
    <property type="match status" value="1"/>
</dbReference>
<dbReference type="InterPro" id="IPR027417">
    <property type="entry name" value="P-loop_NTPase"/>
</dbReference>
<dbReference type="EMBL" id="AECS01000036">
    <property type="protein sequence ID" value="EFQ04269.1"/>
    <property type="molecule type" value="Genomic_DNA"/>
</dbReference>
<proteinExistence type="predicted"/>
<dbReference type="OrthoDB" id="9764644at2"/>
<dbReference type="Proteomes" id="UP000003195">
    <property type="component" value="Unassembled WGS sequence"/>
</dbReference>
<protein>
    <submittedName>
        <fullName evidence="2">Phosphoribulokinase/uridine kinase family protein</fullName>
    </submittedName>
</protein>
<dbReference type="Pfam" id="PF00485">
    <property type="entry name" value="PRK"/>
    <property type="match status" value="1"/>
</dbReference>
<dbReference type="InterPro" id="IPR006083">
    <property type="entry name" value="PRK/URK"/>
</dbReference>
<dbReference type="RefSeq" id="WP_006941896.1">
    <property type="nucleotide sequence ID" value="NZ_GL538208.1"/>
</dbReference>
<comment type="caution">
    <text evidence="2">The sequence shown here is derived from an EMBL/GenBank/DDBJ whole genome shotgun (WGS) entry which is preliminary data.</text>
</comment>
<evidence type="ECO:0000313" key="2">
    <source>
        <dbReference type="EMBL" id="EFQ04269.1"/>
    </source>
</evidence>
<dbReference type="InterPro" id="IPR018163">
    <property type="entry name" value="Thr/Ala-tRNA-synth_IIc_edit"/>
</dbReference>